<dbReference type="AlphaFoldDB" id="A0A1G2DTC4"/>
<sequence length="454" mass="51829">MSVFFTRAESWMKAHTLHDKHWIIMIILLSALLRLPFLSYPDRTLFDEVIYTNFAVHIVHEEPFFDIHPPLARIIFAGIAHNSPFELWGLPMETNKQFGDFPYETLRLFIALLGTLLPLLLYLIGRLLKYPPYAAGVVALFVVFDNALVLYSRSILPDTLLLFLNFLGFAAAIAAIQVSNKKKYRTALVLLSGIALGLAFSIKWTALAMLPIIWMIFLTARMYRAIVMTGIIVALSYLFIFSIYFTNFPQGGAVDPVLYPYNKPWIANMSFPQGTDITGIITYLPEIHSAMLRANSDPDIAKVTLQSAGPLSWPAARSSLTFWISDDGEHTIVLRGNEFLWFLTFFMILFEIGWIAMRIVHTRRWPIGRTETILLLGYILNYAPFFLIHRPMYLYHYFTAFLFLLLLVPLIAPRIESCIGSITKDRTLARVIIYFSVLLVLVNFLLASPVTYGF</sequence>
<dbReference type="EMBL" id="MHLU01000182">
    <property type="protein sequence ID" value="OGZ16130.1"/>
    <property type="molecule type" value="Genomic_DNA"/>
</dbReference>
<comment type="function">
    <text evidence="10">Protein O-mannosyltransferase that catalyzes the transfer of a single mannose residue from a polyprenol phospho-mannosyl lipidic donor to the hydroxyl group of selected serine and threonine residues in acceptor proteins.</text>
</comment>
<feature type="transmembrane region" description="Helical" evidence="10">
    <location>
        <begin position="130"/>
        <end position="151"/>
    </location>
</feature>
<dbReference type="GO" id="GO:0004169">
    <property type="term" value="F:dolichyl-phosphate-mannose-protein mannosyltransferase activity"/>
    <property type="evidence" value="ECO:0007669"/>
    <property type="project" value="UniProtKB-UniRule"/>
</dbReference>
<evidence type="ECO:0000313" key="14">
    <source>
        <dbReference type="Proteomes" id="UP000178106"/>
    </source>
</evidence>
<comment type="pathway">
    <text evidence="2 10">Protein modification; protein glycosylation.</text>
</comment>
<name>A0A1G2DTC4_9BACT</name>
<reference evidence="13 14" key="1">
    <citation type="journal article" date="2016" name="Nat. Commun.">
        <title>Thousands of microbial genomes shed light on interconnected biogeochemical processes in an aquifer system.</title>
        <authorList>
            <person name="Anantharaman K."/>
            <person name="Brown C.T."/>
            <person name="Hug L.A."/>
            <person name="Sharon I."/>
            <person name="Castelle C.J."/>
            <person name="Probst A.J."/>
            <person name="Thomas B.C."/>
            <person name="Singh A."/>
            <person name="Wilkins M.J."/>
            <person name="Karaoz U."/>
            <person name="Brodie E.L."/>
            <person name="Williams K.H."/>
            <person name="Hubbard S.S."/>
            <person name="Banfield J.F."/>
        </authorList>
    </citation>
    <scope>NUCLEOTIDE SEQUENCE [LARGE SCALE GENOMIC DNA]</scope>
</reference>
<comment type="subcellular location">
    <subcellularLocation>
        <location evidence="10">Cell membrane</location>
    </subcellularLocation>
    <subcellularLocation>
        <location evidence="1">Endomembrane system</location>
        <topology evidence="1">Multi-pass membrane protein</topology>
    </subcellularLocation>
</comment>
<feature type="transmembrane region" description="Helical" evidence="10">
    <location>
        <begin position="160"/>
        <end position="178"/>
    </location>
</feature>
<organism evidence="13 14">
    <name type="scientific">Candidatus Lloydbacteria bacterium RIFOXYC12_FULL_46_25</name>
    <dbReference type="NCBI Taxonomy" id="1798670"/>
    <lineage>
        <taxon>Bacteria</taxon>
        <taxon>Candidatus Lloydiibacteriota</taxon>
    </lineage>
</organism>
<dbReference type="EC" id="2.4.1.-" evidence="10"/>
<feature type="transmembrane region" description="Helical" evidence="10">
    <location>
        <begin position="106"/>
        <end position="124"/>
    </location>
</feature>
<dbReference type="GO" id="GO:0005886">
    <property type="term" value="C:plasma membrane"/>
    <property type="evidence" value="ECO:0007669"/>
    <property type="project" value="UniProtKB-SubCell"/>
</dbReference>
<feature type="transmembrane region" description="Helical" evidence="10">
    <location>
        <begin position="432"/>
        <end position="452"/>
    </location>
</feature>
<keyword evidence="10" id="KW-1003">Cell membrane</keyword>
<feature type="transmembrane region" description="Helical" evidence="10">
    <location>
        <begin position="190"/>
        <end position="218"/>
    </location>
</feature>
<comment type="caution">
    <text evidence="13">The sequence shown here is derived from an EMBL/GenBank/DDBJ whole genome shotgun (WGS) entry which is preliminary data.</text>
</comment>
<dbReference type="Pfam" id="PF16192">
    <property type="entry name" value="PMT_4TMC"/>
    <property type="match status" value="1"/>
</dbReference>
<evidence type="ECO:0000256" key="2">
    <source>
        <dbReference type="ARBA" id="ARBA00004922"/>
    </source>
</evidence>
<dbReference type="InterPro" id="IPR032421">
    <property type="entry name" value="PMT_4TMC"/>
</dbReference>
<dbReference type="InterPro" id="IPR003342">
    <property type="entry name" value="ArnT-like_N"/>
</dbReference>
<evidence type="ECO:0000256" key="8">
    <source>
        <dbReference type="ARBA" id="ARBA00023136"/>
    </source>
</evidence>
<evidence type="ECO:0000256" key="1">
    <source>
        <dbReference type="ARBA" id="ARBA00004127"/>
    </source>
</evidence>
<keyword evidence="5 10" id="KW-0808">Transferase</keyword>
<evidence type="ECO:0000256" key="5">
    <source>
        <dbReference type="ARBA" id="ARBA00022679"/>
    </source>
</evidence>
<protein>
    <recommendedName>
        <fullName evidence="9 10">Polyprenol-phosphate-mannose--protein mannosyltransferase</fullName>
        <ecNumber evidence="10">2.4.1.-</ecNumber>
    </recommendedName>
</protein>
<dbReference type="Proteomes" id="UP000178106">
    <property type="component" value="Unassembled WGS sequence"/>
</dbReference>
<proteinExistence type="inferred from homology"/>
<feature type="transmembrane region" description="Helical" evidence="10">
    <location>
        <begin position="225"/>
        <end position="245"/>
    </location>
</feature>
<evidence type="ECO:0000256" key="10">
    <source>
        <dbReference type="RuleBase" id="RU367007"/>
    </source>
</evidence>
<feature type="domain" description="Protein O-mannosyl-transferase C-terminal four TM" evidence="12">
    <location>
        <begin position="286"/>
        <end position="453"/>
    </location>
</feature>
<dbReference type="GO" id="GO:0012505">
    <property type="term" value="C:endomembrane system"/>
    <property type="evidence" value="ECO:0007669"/>
    <property type="project" value="UniProtKB-SubCell"/>
</dbReference>
<evidence type="ECO:0000256" key="6">
    <source>
        <dbReference type="ARBA" id="ARBA00022692"/>
    </source>
</evidence>
<feature type="transmembrane region" description="Helical" evidence="10">
    <location>
        <begin position="339"/>
        <end position="360"/>
    </location>
</feature>
<accession>A0A1G2DTC4</accession>
<evidence type="ECO:0000256" key="3">
    <source>
        <dbReference type="ARBA" id="ARBA00007222"/>
    </source>
</evidence>
<dbReference type="InterPro" id="IPR027005">
    <property type="entry name" value="PMT-like"/>
</dbReference>
<dbReference type="PANTHER" id="PTHR10050">
    <property type="entry name" value="DOLICHYL-PHOSPHATE-MANNOSE--PROTEIN MANNOSYLTRANSFERASE"/>
    <property type="match status" value="1"/>
</dbReference>
<gene>
    <name evidence="13" type="ORF">A2494_02335</name>
</gene>
<keyword evidence="8 10" id="KW-0472">Membrane</keyword>
<evidence type="ECO:0000259" key="12">
    <source>
        <dbReference type="Pfam" id="PF16192"/>
    </source>
</evidence>
<dbReference type="Pfam" id="PF02366">
    <property type="entry name" value="PMT"/>
    <property type="match status" value="1"/>
</dbReference>
<keyword evidence="6 10" id="KW-0812">Transmembrane</keyword>
<feature type="domain" description="ArnT-like N-terminal" evidence="11">
    <location>
        <begin position="25"/>
        <end position="244"/>
    </location>
</feature>
<evidence type="ECO:0000256" key="4">
    <source>
        <dbReference type="ARBA" id="ARBA00022676"/>
    </source>
</evidence>
<keyword evidence="4 10" id="KW-0328">Glycosyltransferase</keyword>
<dbReference type="UniPathway" id="UPA00378"/>
<feature type="transmembrane region" description="Helical" evidence="10">
    <location>
        <begin position="20"/>
        <end position="37"/>
    </location>
</feature>
<evidence type="ECO:0000313" key="13">
    <source>
        <dbReference type="EMBL" id="OGZ16130.1"/>
    </source>
</evidence>
<feature type="transmembrane region" description="Helical" evidence="10">
    <location>
        <begin position="394"/>
        <end position="412"/>
    </location>
</feature>
<evidence type="ECO:0000259" key="11">
    <source>
        <dbReference type="Pfam" id="PF02366"/>
    </source>
</evidence>
<evidence type="ECO:0000256" key="7">
    <source>
        <dbReference type="ARBA" id="ARBA00022989"/>
    </source>
</evidence>
<evidence type="ECO:0000256" key="9">
    <source>
        <dbReference type="ARBA" id="ARBA00093617"/>
    </source>
</evidence>
<comment type="similarity">
    <text evidence="3 10">Belongs to the glycosyltransferase 39 family.</text>
</comment>
<keyword evidence="7 10" id="KW-1133">Transmembrane helix</keyword>